<evidence type="ECO:0000259" key="12">
    <source>
        <dbReference type="Pfam" id="PF07715"/>
    </source>
</evidence>
<dbReference type="GO" id="GO:0009279">
    <property type="term" value="C:cell outer membrane"/>
    <property type="evidence" value="ECO:0007669"/>
    <property type="project" value="UniProtKB-SubCell"/>
</dbReference>
<dbReference type="PROSITE" id="PS52016">
    <property type="entry name" value="TONB_DEPENDENT_REC_3"/>
    <property type="match status" value="1"/>
</dbReference>
<keyword evidence="10 11" id="KW-0998">Cell outer membrane</keyword>
<dbReference type="AlphaFoldDB" id="A0A2W5H7A4"/>
<dbReference type="Gene3D" id="2.60.40.1120">
    <property type="entry name" value="Carboxypeptidase-like, regulatory domain"/>
    <property type="match status" value="1"/>
</dbReference>
<dbReference type="InterPro" id="IPR012910">
    <property type="entry name" value="Plug_dom"/>
</dbReference>
<keyword evidence="3 11" id="KW-1134">Transmembrane beta strand</keyword>
<proteinExistence type="inferred from homology"/>
<dbReference type="Pfam" id="PF13715">
    <property type="entry name" value="CarbopepD_reg_2"/>
    <property type="match status" value="1"/>
</dbReference>
<dbReference type="NCBIfam" id="TIGR04056">
    <property type="entry name" value="OMP_RagA_SusC"/>
    <property type="match status" value="1"/>
</dbReference>
<keyword evidence="4" id="KW-0410">Iron transport</keyword>
<dbReference type="InterPro" id="IPR023996">
    <property type="entry name" value="TonB-dep_OMP_SusC/RagA"/>
</dbReference>
<evidence type="ECO:0000256" key="4">
    <source>
        <dbReference type="ARBA" id="ARBA00022496"/>
    </source>
</evidence>
<evidence type="ECO:0000313" key="13">
    <source>
        <dbReference type="EMBL" id="PZP49689.1"/>
    </source>
</evidence>
<dbReference type="SUPFAM" id="SSF49464">
    <property type="entry name" value="Carboxypeptidase regulatory domain-like"/>
    <property type="match status" value="1"/>
</dbReference>
<dbReference type="PANTHER" id="PTHR32552:SF81">
    <property type="entry name" value="TONB-DEPENDENT OUTER MEMBRANE RECEPTOR"/>
    <property type="match status" value="1"/>
</dbReference>
<reference evidence="13 14" key="1">
    <citation type="submission" date="2017-11" db="EMBL/GenBank/DDBJ databases">
        <title>Infants hospitalized years apart are colonized by the same room-sourced microbial strains.</title>
        <authorList>
            <person name="Brooks B."/>
            <person name="Olm M.R."/>
            <person name="Firek B.A."/>
            <person name="Baker R."/>
            <person name="Thomas B.C."/>
            <person name="Morowitz M.J."/>
            <person name="Banfield J.F."/>
        </authorList>
    </citation>
    <scope>NUCLEOTIDE SEQUENCE [LARGE SCALE GENOMIC DNA]</scope>
    <source>
        <strain evidence="13">S2_009_000_R2_76</strain>
    </source>
</reference>
<dbReference type="SUPFAM" id="SSF56935">
    <property type="entry name" value="Porins"/>
    <property type="match status" value="1"/>
</dbReference>
<dbReference type="InterPro" id="IPR008969">
    <property type="entry name" value="CarboxyPept-like_regulatory"/>
</dbReference>
<keyword evidence="7" id="KW-0406">Ion transport</keyword>
<evidence type="ECO:0000256" key="3">
    <source>
        <dbReference type="ARBA" id="ARBA00022452"/>
    </source>
</evidence>
<dbReference type="GO" id="GO:0006826">
    <property type="term" value="P:iron ion transport"/>
    <property type="evidence" value="ECO:0007669"/>
    <property type="project" value="UniProtKB-KW"/>
</dbReference>
<evidence type="ECO:0000256" key="2">
    <source>
        <dbReference type="ARBA" id="ARBA00022448"/>
    </source>
</evidence>
<comment type="caution">
    <text evidence="13">The sequence shown here is derived from an EMBL/GenBank/DDBJ whole genome shotgun (WGS) entry which is preliminary data.</text>
</comment>
<feature type="domain" description="TonB-dependent receptor plug" evidence="12">
    <location>
        <begin position="143"/>
        <end position="242"/>
    </location>
</feature>
<dbReference type="Proteomes" id="UP000249645">
    <property type="component" value="Unassembled WGS sequence"/>
</dbReference>
<protein>
    <submittedName>
        <fullName evidence="13">SusC/RagA family TonB-linked outer membrane protein</fullName>
    </submittedName>
</protein>
<dbReference type="PANTHER" id="PTHR32552">
    <property type="entry name" value="FERRICHROME IRON RECEPTOR-RELATED"/>
    <property type="match status" value="1"/>
</dbReference>
<keyword evidence="8" id="KW-0798">TonB box</keyword>
<gene>
    <name evidence="13" type="ORF">DI598_07225</name>
</gene>
<evidence type="ECO:0000256" key="1">
    <source>
        <dbReference type="ARBA" id="ARBA00004571"/>
    </source>
</evidence>
<evidence type="ECO:0000256" key="5">
    <source>
        <dbReference type="ARBA" id="ARBA00022692"/>
    </source>
</evidence>
<comment type="subcellular location">
    <subcellularLocation>
        <location evidence="1 11">Cell outer membrane</location>
        <topology evidence="1 11">Multi-pass membrane protein</topology>
    </subcellularLocation>
</comment>
<keyword evidence="2 11" id="KW-0813">Transport</keyword>
<evidence type="ECO:0000256" key="7">
    <source>
        <dbReference type="ARBA" id="ARBA00023065"/>
    </source>
</evidence>
<name>A0A2W5H7A4_9SPHI</name>
<evidence type="ECO:0000256" key="8">
    <source>
        <dbReference type="ARBA" id="ARBA00023077"/>
    </source>
</evidence>
<dbReference type="InterPro" id="IPR039426">
    <property type="entry name" value="TonB-dep_rcpt-like"/>
</dbReference>
<dbReference type="InterPro" id="IPR037066">
    <property type="entry name" value="Plug_dom_sf"/>
</dbReference>
<evidence type="ECO:0000256" key="6">
    <source>
        <dbReference type="ARBA" id="ARBA00023004"/>
    </source>
</evidence>
<dbReference type="Gene3D" id="2.40.170.20">
    <property type="entry name" value="TonB-dependent receptor, beta-barrel domain"/>
    <property type="match status" value="1"/>
</dbReference>
<organism evidence="13 14">
    <name type="scientific">Pseudopedobacter saltans</name>
    <dbReference type="NCBI Taxonomy" id="151895"/>
    <lineage>
        <taxon>Bacteria</taxon>
        <taxon>Pseudomonadati</taxon>
        <taxon>Bacteroidota</taxon>
        <taxon>Sphingobacteriia</taxon>
        <taxon>Sphingobacteriales</taxon>
        <taxon>Sphingobacteriaceae</taxon>
        <taxon>Pseudopedobacter</taxon>
    </lineage>
</organism>
<evidence type="ECO:0000256" key="9">
    <source>
        <dbReference type="ARBA" id="ARBA00023136"/>
    </source>
</evidence>
<accession>A0A2W5H7A4</accession>
<evidence type="ECO:0000256" key="11">
    <source>
        <dbReference type="PROSITE-ProRule" id="PRU01360"/>
    </source>
</evidence>
<sequence length="1040" mass="115817">METFIALTNLSILNIQSMKFAIILSRKLLLSLFFLIWSFTTLHSQNVETHHVIGGVVLDSLSQTYLAGVTIYVKGTNINTVSDENGSFRLQNVPNNAILIFSLVGYKGKDYLVRDTSGINIQLSNLGLDEVVVTALGIQRKERSLGFATQKVSGTALQTVKGVDVGTSLTGQVAGLVVLNSTEFNATPTLQLRGESPLLVINGVPYGNLTLRDVPTDDIESIDVLKGPTASALYGSRGSAGAIMVTTKKGKGNRLSIDVNSNNMFTLGYIAIPKVQTSYGHGISGQISTDYVWGPKLDIGDSAIQWNPFTKQQEMMPLVSSGKNNLREFMQTGIISNNNITVMQSGENGFFRAGLNYIYNKGEWPNATLKIINYTMSGQLKIGKKFDAYASMGYTRQTTPQGWGSGYNNQGYLYQILMWTGPDYNIKDYKDYWVVPNQKQNWMYTAWYDNPYLMAYEKLVSNESNKLNASITANYYFSKDLKLMLRSGYDYYSNERTQRNPAGINSTTGGWSPAGYYGTTQSWGLSTNNDLILTYNKNFDRFSFDGLVGGSMYYYIDKTQGAGTVNGLAIPGWYSLANAVPSTVVGVNSISNTFSTSKRQINGAYAKFSTSYDEAIYLDLTGRNDWSSTQYPFQRSYFYPSAALSFILSKYLNLPSWVDMLKLRTSWTVSKYSLGVYSTNRAFSSGTAFGMRTNSYPSSLLGSNLPPSASRTWEYGLGAYLFKKRLHFDVAYFDKLFYNRQVSTSISNASGFSTSLVSTEETYANRGLEITIDGNIMQSRKFTWNSTINYSFVHSYWVDLDPIYSTDDNWHKRGMRTDVYTVNEYAKDPNGNYINVAGLPSKNPYASQIGYGDPKFSFGFINNFTVGNFLFGVNFDGRIGGLMYNYIWDKMFDTGANPETDNQNRYNQVVNKDNSFTSSGVKITSGTATYDKYGNLISDTRQYATNDVAVGYQAYARSFRGGNYGVMSQTFVKLRQVSIGYSIPATTLKKYKGLKSASVSLTGQNLFLWTKFKYSDPDVDTENLNAPSQRMVGLDIKLGF</sequence>
<dbReference type="NCBIfam" id="TIGR04057">
    <property type="entry name" value="SusC_RagA_signa"/>
    <property type="match status" value="1"/>
</dbReference>
<comment type="similarity">
    <text evidence="11">Belongs to the TonB-dependent receptor family.</text>
</comment>
<keyword evidence="9 11" id="KW-0472">Membrane</keyword>
<dbReference type="Pfam" id="PF07715">
    <property type="entry name" value="Plug"/>
    <property type="match status" value="1"/>
</dbReference>
<keyword evidence="5 11" id="KW-0812">Transmembrane</keyword>
<dbReference type="Gene3D" id="2.170.130.10">
    <property type="entry name" value="TonB-dependent receptor, plug domain"/>
    <property type="match status" value="1"/>
</dbReference>
<evidence type="ECO:0000313" key="14">
    <source>
        <dbReference type="Proteomes" id="UP000249645"/>
    </source>
</evidence>
<dbReference type="EMBL" id="QFOI01000099">
    <property type="protein sequence ID" value="PZP49689.1"/>
    <property type="molecule type" value="Genomic_DNA"/>
</dbReference>
<dbReference type="InterPro" id="IPR036942">
    <property type="entry name" value="Beta-barrel_TonB_sf"/>
</dbReference>
<dbReference type="InterPro" id="IPR023997">
    <property type="entry name" value="TonB-dep_OMP_SusC/RagA_CS"/>
</dbReference>
<keyword evidence="6" id="KW-0408">Iron</keyword>
<evidence type="ECO:0000256" key="10">
    <source>
        <dbReference type="ARBA" id="ARBA00023237"/>
    </source>
</evidence>